<name>A0ABV4U2T6_9BACT</name>
<accession>A0ABV4U2T6</accession>
<organism evidence="5 6">
    <name type="scientific">Natronomicrosphaera hydrolytica</name>
    <dbReference type="NCBI Taxonomy" id="3242702"/>
    <lineage>
        <taxon>Bacteria</taxon>
        <taxon>Pseudomonadati</taxon>
        <taxon>Planctomycetota</taxon>
        <taxon>Phycisphaerae</taxon>
        <taxon>Phycisphaerales</taxon>
        <taxon>Phycisphaeraceae</taxon>
        <taxon>Natronomicrosphaera</taxon>
    </lineage>
</organism>
<comment type="similarity">
    <text evidence="2">Belongs to the prokaryotic Ku family.</text>
</comment>
<dbReference type="EMBL" id="JBGUBD010000003">
    <property type="protein sequence ID" value="MFA9477902.1"/>
    <property type="molecule type" value="Genomic_DNA"/>
</dbReference>
<dbReference type="InterPro" id="IPR009187">
    <property type="entry name" value="Prok_Ku"/>
</dbReference>
<comment type="function">
    <text evidence="2">With LigD forms a non-homologous end joining (NHEJ) DNA repair enzyme, which repairs dsDNA breaks with reduced fidelity. Binds linear dsDNA with 5'- and 3'- overhangs but not closed circular dsDNA nor ssDNA. Recruits and stimulates the ligase activity of LigD.</text>
</comment>
<dbReference type="InterPro" id="IPR006164">
    <property type="entry name" value="DNA_bd_Ku70/Ku80"/>
</dbReference>
<dbReference type="RefSeq" id="WP_425344826.1">
    <property type="nucleotide sequence ID" value="NZ_JBGUBD010000003.1"/>
</dbReference>
<sequence length="288" mass="32408">MPRSIWSGSISFGMVNIPVKVLTAVRDHSIHLHMLSKDGSCRLRRKLYCPDTGEEYDFKDTARGYEVAPSQYVILKDEELDQLKPEGGRTIDISDFVNLETIDPIYFNRSYYLTPAEGGGKAYKLLVDAMSKAGSLAIAQMVMRQKQYLVAIQVADEALIMHTMHYADEVQGMDEIADDLPRDIKPTKKEVEAAQQLIDTMTGEFDPAQYQDDYQQQVRELIESKAEGEGVKEVAEDADEEIPPTFDLMEALKQSVKEKSGKKKTSKKPSKKSNKKSKKASTRSRKSA</sequence>
<dbReference type="SUPFAM" id="SSF100939">
    <property type="entry name" value="SPOC domain-like"/>
    <property type="match status" value="1"/>
</dbReference>
<keyword evidence="1 2" id="KW-0238">DNA-binding</keyword>
<protein>
    <recommendedName>
        <fullName evidence="2">Non-homologous end joining protein Ku</fullName>
    </recommendedName>
</protein>
<keyword evidence="6" id="KW-1185">Reference proteome</keyword>
<evidence type="ECO:0000259" key="4">
    <source>
        <dbReference type="SMART" id="SM00559"/>
    </source>
</evidence>
<dbReference type="Gene3D" id="1.10.1600.10">
    <property type="match status" value="1"/>
</dbReference>
<feature type="domain" description="Ku" evidence="4">
    <location>
        <begin position="53"/>
        <end position="181"/>
    </location>
</feature>
<feature type="compositionally biased region" description="Basic residues" evidence="3">
    <location>
        <begin position="260"/>
        <end position="288"/>
    </location>
</feature>
<dbReference type="Proteomes" id="UP001575105">
    <property type="component" value="Unassembled WGS sequence"/>
</dbReference>
<comment type="caution">
    <text evidence="5">The sequence shown here is derived from an EMBL/GenBank/DDBJ whole genome shotgun (WGS) entry which is preliminary data.</text>
</comment>
<evidence type="ECO:0000313" key="5">
    <source>
        <dbReference type="EMBL" id="MFA9477902.1"/>
    </source>
</evidence>
<evidence type="ECO:0000256" key="3">
    <source>
        <dbReference type="SAM" id="MobiDB-lite"/>
    </source>
</evidence>
<dbReference type="CDD" id="cd00789">
    <property type="entry name" value="KU_like"/>
    <property type="match status" value="1"/>
</dbReference>
<feature type="region of interest" description="Disordered" evidence="3">
    <location>
        <begin position="226"/>
        <end position="288"/>
    </location>
</feature>
<dbReference type="PANTHER" id="PTHR41251">
    <property type="entry name" value="NON-HOMOLOGOUS END JOINING PROTEIN KU"/>
    <property type="match status" value="1"/>
</dbReference>
<reference evidence="5 6" key="1">
    <citation type="submission" date="2024-08" db="EMBL/GenBank/DDBJ databases">
        <title>Whole-genome sequencing of halo(alkali)philic microorganisms from hypersaline lakes.</title>
        <authorList>
            <person name="Sorokin D.Y."/>
            <person name="Merkel A.Y."/>
            <person name="Messina E."/>
            <person name="Yakimov M."/>
        </authorList>
    </citation>
    <scope>NUCLEOTIDE SEQUENCE [LARGE SCALE GENOMIC DNA]</scope>
    <source>
        <strain evidence="5 6">AB-hyl4</strain>
    </source>
</reference>
<keyword evidence="2" id="KW-0234">DNA repair</keyword>
<dbReference type="PIRSF" id="PIRSF006493">
    <property type="entry name" value="Prok_Ku"/>
    <property type="match status" value="1"/>
</dbReference>
<dbReference type="InterPro" id="IPR016194">
    <property type="entry name" value="SPOC-like_C_dom_sf"/>
</dbReference>
<dbReference type="PANTHER" id="PTHR41251:SF1">
    <property type="entry name" value="NON-HOMOLOGOUS END JOINING PROTEIN KU"/>
    <property type="match status" value="1"/>
</dbReference>
<dbReference type="HAMAP" id="MF_01875">
    <property type="entry name" value="Prokaryotic_Ku"/>
    <property type="match status" value="1"/>
</dbReference>
<comment type="subunit">
    <text evidence="2">Homodimer. Interacts with LigD.</text>
</comment>
<dbReference type="Pfam" id="PF02735">
    <property type="entry name" value="Ku"/>
    <property type="match status" value="1"/>
</dbReference>
<evidence type="ECO:0000256" key="2">
    <source>
        <dbReference type="HAMAP-Rule" id="MF_01875"/>
    </source>
</evidence>
<keyword evidence="2" id="KW-0233">DNA recombination</keyword>
<dbReference type="NCBIfam" id="TIGR02772">
    <property type="entry name" value="Ku_bact"/>
    <property type="match status" value="1"/>
</dbReference>
<gene>
    <name evidence="2" type="primary">ku</name>
    <name evidence="5" type="ORF">ACERK3_06280</name>
</gene>
<evidence type="ECO:0000256" key="1">
    <source>
        <dbReference type="ARBA" id="ARBA00023125"/>
    </source>
</evidence>
<keyword evidence="2" id="KW-0227">DNA damage</keyword>
<dbReference type="Gene3D" id="2.40.290.10">
    <property type="match status" value="1"/>
</dbReference>
<feature type="compositionally biased region" description="Basic and acidic residues" evidence="3">
    <location>
        <begin position="226"/>
        <end position="235"/>
    </location>
</feature>
<evidence type="ECO:0000313" key="6">
    <source>
        <dbReference type="Proteomes" id="UP001575105"/>
    </source>
</evidence>
<proteinExistence type="inferred from homology"/>
<dbReference type="SMART" id="SM00559">
    <property type="entry name" value="Ku78"/>
    <property type="match status" value="1"/>
</dbReference>